<evidence type="ECO:0000313" key="7">
    <source>
        <dbReference type="Proteomes" id="UP000779574"/>
    </source>
</evidence>
<evidence type="ECO:0000256" key="3">
    <source>
        <dbReference type="ARBA" id="ARBA00022833"/>
    </source>
</evidence>
<dbReference type="EMBL" id="JAHFXF010000286">
    <property type="protein sequence ID" value="KAG9690973.1"/>
    <property type="molecule type" value="Genomic_DNA"/>
</dbReference>
<keyword evidence="3" id="KW-0862">Zinc</keyword>
<dbReference type="InterPro" id="IPR006913">
    <property type="entry name" value="CENP-V/GFA"/>
</dbReference>
<dbReference type="SUPFAM" id="SSF51316">
    <property type="entry name" value="Mss4-like"/>
    <property type="match status" value="1"/>
</dbReference>
<dbReference type="OrthoDB" id="3851229at2759"/>
<keyword evidence="2" id="KW-0479">Metal-binding</keyword>
<evidence type="ECO:0000313" key="6">
    <source>
        <dbReference type="EMBL" id="KAG9690973.1"/>
    </source>
</evidence>
<dbReference type="Pfam" id="PF04828">
    <property type="entry name" value="GFA"/>
    <property type="match status" value="1"/>
</dbReference>
<dbReference type="InterPro" id="IPR011057">
    <property type="entry name" value="Mss4-like_sf"/>
</dbReference>
<dbReference type="GO" id="GO:0046872">
    <property type="term" value="F:metal ion binding"/>
    <property type="evidence" value="ECO:0007669"/>
    <property type="project" value="UniProtKB-KW"/>
</dbReference>
<dbReference type="GO" id="GO:0016846">
    <property type="term" value="F:carbon-sulfur lyase activity"/>
    <property type="evidence" value="ECO:0007669"/>
    <property type="project" value="InterPro"/>
</dbReference>
<comment type="similarity">
    <text evidence="1">Belongs to the Gfa family.</text>
</comment>
<proteinExistence type="inferred from homology"/>
<feature type="domain" description="CENP-V/GFA" evidence="5">
    <location>
        <begin position="2"/>
        <end position="128"/>
    </location>
</feature>
<protein>
    <recommendedName>
        <fullName evidence="5">CENP-V/GFA domain-containing protein</fullName>
    </recommendedName>
</protein>
<dbReference type="PANTHER" id="PTHR33337">
    <property type="entry name" value="GFA DOMAIN-CONTAINING PROTEIN"/>
    <property type="match status" value="1"/>
</dbReference>
<dbReference type="PANTHER" id="PTHR33337:SF30">
    <property type="entry name" value="DUF636 DOMAIN PROTEIN (AFU_ORTHOLOGUE AFUA_1G03180)"/>
    <property type="match status" value="1"/>
</dbReference>
<reference evidence="6" key="1">
    <citation type="journal article" date="2021" name="J Fungi (Basel)">
        <title>Virulence traits and population genomics of the black yeast Aureobasidium melanogenum.</title>
        <authorList>
            <person name="Cernosa A."/>
            <person name="Sun X."/>
            <person name="Gostincar C."/>
            <person name="Fang C."/>
            <person name="Gunde-Cimerman N."/>
            <person name="Song Z."/>
        </authorList>
    </citation>
    <scope>NUCLEOTIDE SEQUENCE</scope>
    <source>
        <strain evidence="6">EXF-9911</strain>
    </source>
</reference>
<dbReference type="Gene3D" id="3.90.1590.10">
    <property type="entry name" value="glutathione-dependent formaldehyde- activating enzyme (gfa)"/>
    <property type="match status" value="1"/>
</dbReference>
<dbReference type="PROSITE" id="PS51891">
    <property type="entry name" value="CENP_V_GFA"/>
    <property type="match status" value="1"/>
</dbReference>
<evidence type="ECO:0000256" key="4">
    <source>
        <dbReference type="ARBA" id="ARBA00023239"/>
    </source>
</evidence>
<reference evidence="6" key="2">
    <citation type="submission" date="2021-08" db="EMBL/GenBank/DDBJ databases">
        <authorList>
            <person name="Gostincar C."/>
            <person name="Sun X."/>
            <person name="Song Z."/>
            <person name="Gunde-Cimerman N."/>
        </authorList>
    </citation>
    <scope>NUCLEOTIDE SEQUENCE</scope>
    <source>
        <strain evidence="6">EXF-9911</strain>
    </source>
</reference>
<name>A0A9P8EJ54_AURME</name>
<evidence type="ECO:0000259" key="5">
    <source>
        <dbReference type="PROSITE" id="PS51891"/>
    </source>
</evidence>
<evidence type="ECO:0000256" key="1">
    <source>
        <dbReference type="ARBA" id="ARBA00005495"/>
    </source>
</evidence>
<feature type="non-terminal residue" evidence="6">
    <location>
        <position position="537"/>
    </location>
</feature>
<evidence type="ECO:0000256" key="2">
    <source>
        <dbReference type="ARBA" id="ARBA00022723"/>
    </source>
</evidence>
<accession>A0A9P8EJ54</accession>
<dbReference type="Proteomes" id="UP000779574">
    <property type="component" value="Unassembled WGS sequence"/>
</dbReference>
<dbReference type="AlphaFoldDB" id="A0A9P8EJ54"/>
<sequence length="537" mass="60155">MGKGSCYCGKITFSFEGEPINKVACHCTDCRKISGSAYSTNIVVSTSSFSLLTGTPKKYSAKADSGRTVTTVFCGDCGSSLWRVGDMSDEQGIMVVRVGVLDDEKAVDENKPAAEVYTCERAGWAAFDPAGFTLSATPITDTLWFLTTRPTDFKNFLTRHQVHDNSLTFFKIQSTTRTMSKPSNIAPTTTMSHVLSNANSSTPTKPPLHLPNEILQRIAQLADDEDLPVLRATSKILYDKTKTRFADAYFTNVYYPATPEGLERLIEISKHPLFSHKVRNCIGTTKEPLARYNDFEMENPSGDIAAVIQGRNFGVLLVNDRSQLGRNSVAMCYAIWLNSYKPGKFTVDVQCSTGSTSAKEYLIYCLHQMQAGLHRYRVFVVRFLHERSRNSPVAQATIETKQYRFRTLTYTGLHDYLDLTKILFGSNDLVEVNFSQCNMQGSDGDNSLQQIMRDQRRSLRRLIVRDVHITSTWMHKELVEAIMSCHLDFCHLSNLTSSGDGMEFLSTLEASGTDKIRACLQDMKWTSKTEEEVVEIA</sequence>
<comment type="caution">
    <text evidence="6">The sequence shown here is derived from an EMBL/GenBank/DDBJ whole genome shotgun (WGS) entry which is preliminary data.</text>
</comment>
<organism evidence="6 7">
    <name type="scientific">Aureobasidium melanogenum</name>
    <name type="common">Aureobasidium pullulans var. melanogenum</name>
    <dbReference type="NCBI Taxonomy" id="46634"/>
    <lineage>
        <taxon>Eukaryota</taxon>
        <taxon>Fungi</taxon>
        <taxon>Dikarya</taxon>
        <taxon>Ascomycota</taxon>
        <taxon>Pezizomycotina</taxon>
        <taxon>Dothideomycetes</taxon>
        <taxon>Dothideomycetidae</taxon>
        <taxon>Dothideales</taxon>
        <taxon>Saccotheciaceae</taxon>
        <taxon>Aureobasidium</taxon>
    </lineage>
</organism>
<gene>
    <name evidence="6" type="ORF">KCU76_g7766</name>
</gene>
<keyword evidence="4" id="KW-0456">Lyase</keyword>